<name>A0A0D0CZH5_9AGAR</name>
<dbReference type="HOGENOM" id="CLU_1713478_0_0_1"/>
<keyword evidence="2" id="KW-1185">Reference proteome</keyword>
<protein>
    <submittedName>
        <fullName evidence="1">Uncharacterized protein</fullName>
    </submittedName>
</protein>
<evidence type="ECO:0000313" key="1">
    <source>
        <dbReference type="EMBL" id="KIK61943.1"/>
    </source>
</evidence>
<gene>
    <name evidence="1" type="ORF">GYMLUDRAFT_560052</name>
</gene>
<proteinExistence type="predicted"/>
<sequence length="153" mass="17748">MKRCFAFLRSSPKPIYNLICPPYTVSWRRTSVRIRIMDQKGNDSWRRYKKAVADFVDSFYYSYRIEDIPDGERVERATATQFVGTSLRLHVCSRILFITRTYYSSFLPRTNGTQLRSMASLSTCPLPCPHCILPNPKYLSIQTRTSRGGSNTK</sequence>
<reference evidence="1 2" key="1">
    <citation type="submission" date="2014-04" db="EMBL/GenBank/DDBJ databases">
        <title>Evolutionary Origins and Diversification of the Mycorrhizal Mutualists.</title>
        <authorList>
            <consortium name="DOE Joint Genome Institute"/>
            <consortium name="Mycorrhizal Genomics Consortium"/>
            <person name="Kohler A."/>
            <person name="Kuo A."/>
            <person name="Nagy L.G."/>
            <person name="Floudas D."/>
            <person name="Copeland A."/>
            <person name="Barry K.W."/>
            <person name="Cichocki N."/>
            <person name="Veneault-Fourrey C."/>
            <person name="LaButti K."/>
            <person name="Lindquist E.A."/>
            <person name="Lipzen A."/>
            <person name="Lundell T."/>
            <person name="Morin E."/>
            <person name="Murat C."/>
            <person name="Riley R."/>
            <person name="Ohm R."/>
            <person name="Sun H."/>
            <person name="Tunlid A."/>
            <person name="Henrissat B."/>
            <person name="Grigoriev I.V."/>
            <person name="Hibbett D.S."/>
            <person name="Martin F."/>
        </authorList>
    </citation>
    <scope>NUCLEOTIDE SEQUENCE [LARGE SCALE GENOMIC DNA]</scope>
    <source>
        <strain evidence="1 2">FD-317 M1</strain>
    </source>
</reference>
<evidence type="ECO:0000313" key="2">
    <source>
        <dbReference type="Proteomes" id="UP000053593"/>
    </source>
</evidence>
<dbReference type="AlphaFoldDB" id="A0A0D0CZH5"/>
<organism evidence="1 2">
    <name type="scientific">Collybiopsis luxurians FD-317 M1</name>
    <dbReference type="NCBI Taxonomy" id="944289"/>
    <lineage>
        <taxon>Eukaryota</taxon>
        <taxon>Fungi</taxon>
        <taxon>Dikarya</taxon>
        <taxon>Basidiomycota</taxon>
        <taxon>Agaricomycotina</taxon>
        <taxon>Agaricomycetes</taxon>
        <taxon>Agaricomycetidae</taxon>
        <taxon>Agaricales</taxon>
        <taxon>Marasmiineae</taxon>
        <taxon>Omphalotaceae</taxon>
        <taxon>Collybiopsis</taxon>
        <taxon>Collybiopsis luxurians</taxon>
    </lineage>
</organism>
<dbReference type="Proteomes" id="UP000053593">
    <property type="component" value="Unassembled WGS sequence"/>
</dbReference>
<accession>A0A0D0CZH5</accession>
<dbReference type="EMBL" id="KN834769">
    <property type="protein sequence ID" value="KIK61943.1"/>
    <property type="molecule type" value="Genomic_DNA"/>
</dbReference>